<dbReference type="AlphaFoldDB" id="A0A3P7XBA5"/>
<name>A0A3P7XBA5_HELPZ</name>
<sequence>MVQESVAIVEAQIADKREILEFLVKHFLMDEPLNAAAKMREVDFLPVASMVLSRCLRSTFSFVARDKETGQIVGVSLNSIWQRGEEENEYYNTKTRNDELAAAHGIELLPEVVLER</sequence>
<evidence type="ECO:0000313" key="2">
    <source>
        <dbReference type="Proteomes" id="UP000050761"/>
    </source>
</evidence>
<dbReference type="WBParaSite" id="HPBE_0000504101-mRNA-1">
    <property type="protein sequence ID" value="HPBE_0000504101-mRNA-1"/>
    <property type="gene ID" value="HPBE_0000504101"/>
</dbReference>
<protein>
    <submittedName>
        <fullName evidence="3">N-acetyltransferase domain-containing protein</fullName>
    </submittedName>
</protein>
<reference evidence="3" key="2">
    <citation type="submission" date="2019-09" db="UniProtKB">
        <authorList>
            <consortium name="WormBaseParasite"/>
        </authorList>
    </citation>
    <scope>IDENTIFICATION</scope>
</reference>
<dbReference type="EMBL" id="UZAH01025403">
    <property type="protein sequence ID" value="VDO63209.1"/>
    <property type="molecule type" value="Genomic_DNA"/>
</dbReference>
<evidence type="ECO:0000313" key="1">
    <source>
        <dbReference type="EMBL" id="VDO63209.1"/>
    </source>
</evidence>
<dbReference type="GO" id="GO:0008080">
    <property type="term" value="F:N-acetyltransferase activity"/>
    <property type="evidence" value="ECO:0007669"/>
    <property type="project" value="TreeGrafter"/>
</dbReference>
<gene>
    <name evidence="1" type="ORF">HPBE_LOCUS5042</name>
</gene>
<dbReference type="Proteomes" id="UP000050761">
    <property type="component" value="Unassembled WGS sequence"/>
</dbReference>
<dbReference type="Gene3D" id="3.40.630.30">
    <property type="match status" value="1"/>
</dbReference>
<dbReference type="OrthoDB" id="41532at2759"/>
<keyword evidence="2" id="KW-1185">Reference proteome</keyword>
<evidence type="ECO:0000313" key="3">
    <source>
        <dbReference type="WBParaSite" id="HPBE_0000504101-mRNA-1"/>
    </source>
</evidence>
<reference evidence="1 2" key="1">
    <citation type="submission" date="2018-11" db="EMBL/GenBank/DDBJ databases">
        <authorList>
            <consortium name="Pathogen Informatics"/>
        </authorList>
    </citation>
    <scope>NUCLEOTIDE SEQUENCE [LARGE SCALE GENOMIC DNA]</scope>
</reference>
<dbReference type="PANTHER" id="PTHR20905:SF1">
    <property type="entry name" value="AT07410P-RELATED"/>
    <property type="match status" value="1"/>
</dbReference>
<accession>A0A3P7XBA5</accession>
<organism evidence="1">
    <name type="scientific">Heligmosomoides polygyrus</name>
    <name type="common">Parasitic roundworm</name>
    <dbReference type="NCBI Taxonomy" id="6339"/>
    <lineage>
        <taxon>Eukaryota</taxon>
        <taxon>Metazoa</taxon>
        <taxon>Ecdysozoa</taxon>
        <taxon>Nematoda</taxon>
        <taxon>Chromadorea</taxon>
        <taxon>Rhabditida</taxon>
        <taxon>Rhabditina</taxon>
        <taxon>Rhabditomorpha</taxon>
        <taxon>Strongyloidea</taxon>
        <taxon>Heligmosomidae</taxon>
        <taxon>Heligmosomoides</taxon>
    </lineage>
</organism>
<proteinExistence type="predicted"/>
<dbReference type="PANTHER" id="PTHR20905">
    <property type="entry name" value="N-ACETYLTRANSFERASE-RELATED"/>
    <property type="match status" value="1"/>
</dbReference>